<dbReference type="OrthoDB" id="2757176at2759"/>
<evidence type="ECO:0000313" key="2">
    <source>
        <dbReference type="EMBL" id="KAH8103450.1"/>
    </source>
</evidence>
<evidence type="ECO:0000256" key="1">
    <source>
        <dbReference type="SAM" id="Phobius"/>
    </source>
</evidence>
<proteinExistence type="predicted"/>
<keyword evidence="3" id="KW-1185">Reference proteome</keyword>
<accession>A0A8K0USR7</accession>
<keyword evidence="1" id="KW-0472">Membrane</keyword>
<feature type="transmembrane region" description="Helical" evidence="1">
    <location>
        <begin position="16"/>
        <end position="35"/>
    </location>
</feature>
<feature type="transmembrane region" description="Helical" evidence="1">
    <location>
        <begin position="89"/>
        <end position="113"/>
    </location>
</feature>
<protein>
    <submittedName>
        <fullName evidence="2">Uncharacterized protein</fullName>
    </submittedName>
</protein>
<name>A0A8K0USR7_9AGAR</name>
<evidence type="ECO:0000313" key="3">
    <source>
        <dbReference type="Proteomes" id="UP000813824"/>
    </source>
</evidence>
<gene>
    <name evidence="2" type="ORF">BXZ70DRAFT_730695</name>
</gene>
<keyword evidence="1" id="KW-0812">Transmembrane</keyword>
<feature type="transmembrane region" description="Helical" evidence="1">
    <location>
        <begin position="159"/>
        <end position="178"/>
    </location>
</feature>
<dbReference type="AlphaFoldDB" id="A0A8K0USR7"/>
<dbReference type="Proteomes" id="UP000813824">
    <property type="component" value="Unassembled WGS sequence"/>
</dbReference>
<comment type="caution">
    <text evidence="2">The sequence shown here is derived from an EMBL/GenBank/DDBJ whole genome shotgun (WGS) entry which is preliminary data.</text>
</comment>
<dbReference type="EMBL" id="JAEVFJ010000007">
    <property type="protein sequence ID" value="KAH8103450.1"/>
    <property type="molecule type" value="Genomic_DNA"/>
</dbReference>
<sequence>MSVWTDTSPLGVERQIALNILITHVFSGFALWEAILSIPYDWNAFRGRRGCKWGVYIVYMNCRHVFFCSIIATLVFVDMFAHKFVPHLAIFFQISGHVANGFAYAILALRLMIVWRKNSVVLLMIVCQLALWATTFAAFPRLIDGFQELHSHIRQTTTLLVVSTIMFIGMFWGLISSYRQHLVRMAHRNHTPVETSCYENFKAYCQMLWQESLHYFVVVWAAQMAEAVNSIPFLLHAHRRQTFQPSSCLDHSLSPHRRFWPSTVYPGIRWTLRNRHQCL</sequence>
<feature type="transmembrane region" description="Helical" evidence="1">
    <location>
        <begin position="120"/>
        <end position="139"/>
    </location>
</feature>
<reference evidence="2" key="1">
    <citation type="journal article" date="2021" name="New Phytol.">
        <title>Evolutionary innovations through gain and loss of genes in the ectomycorrhizal Boletales.</title>
        <authorList>
            <person name="Wu G."/>
            <person name="Miyauchi S."/>
            <person name="Morin E."/>
            <person name="Kuo A."/>
            <person name="Drula E."/>
            <person name="Varga T."/>
            <person name="Kohler A."/>
            <person name="Feng B."/>
            <person name="Cao Y."/>
            <person name="Lipzen A."/>
            <person name="Daum C."/>
            <person name="Hundley H."/>
            <person name="Pangilinan J."/>
            <person name="Johnson J."/>
            <person name="Barry K."/>
            <person name="LaButti K."/>
            <person name="Ng V."/>
            <person name="Ahrendt S."/>
            <person name="Min B."/>
            <person name="Choi I.G."/>
            <person name="Park H."/>
            <person name="Plett J.M."/>
            <person name="Magnuson J."/>
            <person name="Spatafora J.W."/>
            <person name="Nagy L.G."/>
            <person name="Henrissat B."/>
            <person name="Grigoriev I.V."/>
            <person name="Yang Z.L."/>
            <person name="Xu J."/>
            <person name="Martin F.M."/>
        </authorList>
    </citation>
    <scope>NUCLEOTIDE SEQUENCE</scope>
    <source>
        <strain evidence="2">KKN 215</strain>
    </source>
</reference>
<feature type="transmembrane region" description="Helical" evidence="1">
    <location>
        <begin position="56"/>
        <end position="77"/>
    </location>
</feature>
<keyword evidence="1" id="KW-1133">Transmembrane helix</keyword>
<organism evidence="2 3">
    <name type="scientific">Cristinia sonorae</name>
    <dbReference type="NCBI Taxonomy" id="1940300"/>
    <lineage>
        <taxon>Eukaryota</taxon>
        <taxon>Fungi</taxon>
        <taxon>Dikarya</taxon>
        <taxon>Basidiomycota</taxon>
        <taxon>Agaricomycotina</taxon>
        <taxon>Agaricomycetes</taxon>
        <taxon>Agaricomycetidae</taxon>
        <taxon>Agaricales</taxon>
        <taxon>Pleurotineae</taxon>
        <taxon>Stephanosporaceae</taxon>
        <taxon>Cristinia</taxon>
    </lineage>
</organism>